<dbReference type="Gene3D" id="3.40.30.10">
    <property type="entry name" value="Glutaredoxin"/>
    <property type="match status" value="1"/>
</dbReference>
<gene>
    <name evidence="1" type="ORF">CTI12_AA546760</name>
</gene>
<accession>A0A2U1KZU5</accession>
<evidence type="ECO:0000313" key="2">
    <source>
        <dbReference type="Proteomes" id="UP000245207"/>
    </source>
</evidence>
<organism evidence="1 2">
    <name type="scientific">Artemisia annua</name>
    <name type="common">Sweet wormwood</name>
    <dbReference type="NCBI Taxonomy" id="35608"/>
    <lineage>
        <taxon>Eukaryota</taxon>
        <taxon>Viridiplantae</taxon>
        <taxon>Streptophyta</taxon>
        <taxon>Embryophyta</taxon>
        <taxon>Tracheophyta</taxon>
        <taxon>Spermatophyta</taxon>
        <taxon>Magnoliopsida</taxon>
        <taxon>eudicotyledons</taxon>
        <taxon>Gunneridae</taxon>
        <taxon>Pentapetalae</taxon>
        <taxon>asterids</taxon>
        <taxon>campanulids</taxon>
        <taxon>Asterales</taxon>
        <taxon>Asteraceae</taxon>
        <taxon>Asteroideae</taxon>
        <taxon>Anthemideae</taxon>
        <taxon>Artemisiinae</taxon>
        <taxon>Artemisia</taxon>
    </lineage>
</organism>
<dbReference type="InterPro" id="IPR003782">
    <property type="entry name" value="SCO1/SenC"/>
</dbReference>
<evidence type="ECO:0000313" key="1">
    <source>
        <dbReference type="EMBL" id="PWA42281.1"/>
    </source>
</evidence>
<dbReference type="AlphaFoldDB" id="A0A2U1KZU5"/>
<name>A0A2U1KZU5_ARTAN</name>
<protein>
    <submittedName>
        <fullName evidence="1">Protein SCO1, mitochondrial</fullName>
    </submittedName>
</protein>
<dbReference type="EMBL" id="PKPP01012503">
    <property type="protein sequence ID" value="PWA42281.1"/>
    <property type="molecule type" value="Genomic_DNA"/>
</dbReference>
<sequence length="77" mass="8724">MLTFRSFGMQAKPSVEFNTTEANSILTLEAIKTLASSDLKRNIKVQPVFVTLDLQRDTPSPLRAYLKEFDESIISFL</sequence>
<comment type="caution">
    <text evidence="1">The sequence shown here is derived from an EMBL/GenBank/DDBJ whole genome shotgun (WGS) entry which is preliminary data.</text>
</comment>
<proteinExistence type="predicted"/>
<dbReference type="Proteomes" id="UP000245207">
    <property type="component" value="Unassembled WGS sequence"/>
</dbReference>
<reference evidence="1 2" key="1">
    <citation type="journal article" date="2018" name="Mol. Plant">
        <title>The genome of Artemisia annua provides insight into the evolution of Asteraceae family and artemisinin biosynthesis.</title>
        <authorList>
            <person name="Shen Q."/>
            <person name="Zhang L."/>
            <person name="Liao Z."/>
            <person name="Wang S."/>
            <person name="Yan T."/>
            <person name="Shi P."/>
            <person name="Liu M."/>
            <person name="Fu X."/>
            <person name="Pan Q."/>
            <person name="Wang Y."/>
            <person name="Lv Z."/>
            <person name="Lu X."/>
            <person name="Zhang F."/>
            <person name="Jiang W."/>
            <person name="Ma Y."/>
            <person name="Chen M."/>
            <person name="Hao X."/>
            <person name="Li L."/>
            <person name="Tang Y."/>
            <person name="Lv G."/>
            <person name="Zhou Y."/>
            <person name="Sun X."/>
            <person name="Brodelius P.E."/>
            <person name="Rose J.K.C."/>
            <person name="Tang K."/>
        </authorList>
    </citation>
    <scope>NUCLEOTIDE SEQUENCE [LARGE SCALE GENOMIC DNA]</scope>
    <source>
        <strain evidence="2">cv. Huhao1</strain>
        <tissue evidence="1">Leaf</tissue>
    </source>
</reference>
<dbReference type="Pfam" id="PF02630">
    <property type="entry name" value="SCO1-SenC"/>
    <property type="match status" value="1"/>
</dbReference>
<keyword evidence="2" id="KW-1185">Reference proteome</keyword>
<dbReference type="OrthoDB" id="270009at2759"/>
<dbReference type="STRING" id="35608.A0A2U1KZU5"/>